<dbReference type="Proteomes" id="UP001221757">
    <property type="component" value="Unassembled WGS sequence"/>
</dbReference>
<name>A0AAD7BQR7_MYCRO</name>
<evidence type="ECO:0000259" key="9">
    <source>
        <dbReference type="Pfam" id="PF09127"/>
    </source>
</evidence>
<accession>A0AAD7BQR7</accession>
<keyword evidence="6" id="KW-0862">Zinc</keyword>
<dbReference type="PANTHER" id="PTHR45726:SF3">
    <property type="entry name" value="LEUKOTRIENE A-4 HYDROLASE"/>
    <property type="match status" value="1"/>
</dbReference>
<organism evidence="10 11">
    <name type="scientific">Mycena rosella</name>
    <name type="common">Pink bonnet</name>
    <name type="synonym">Agaricus rosellus</name>
    <dbReference type="NCBI Taxonomy" id="1033263"/>
    <lineage>
        <taxon>Eukaryota</taxon>
        <taxon>Fungi</taxon>
        <taxon>Dikarya</taxon>
        <taxon>Basidiomycota</taxon>
        <taxon>Agaricomycotina</taxon>
        <taxon>Agaricomycetes</taxon>
        <taxon>Agaricomycetidae</taxon>
        <taxon>Agaricales</taxon>
        <taxon>Marasmiineae</taxon>
        <taxon>Mycenaceae</taxon>
        <taxon>Mycena</taxon>
    </lineage>
</organism>
<reference evidence="10" key="1">
    <citation type="submission" date="2023-03" db="EMBL/GenBank/DDBJ databases">
        <title>Massive genome expansion in bonnet fungi (Mycena s.s.) driven by repeated elements and novel gene families across ecological guilds.</title>
        <authorList>
            <consortium name="Lawrence Berkeley National Laboratory"/>
            <person name="Harder C.B."/>
            <person name="Miyauchi S."/>
            <person name="Viragh M."/>
            <person name="Kuo A."/>
            <person name="Thoen E."/>
            <person name="Andreopoulos B."/>
            <person name="Lu D."/>
            <person name="Skrede I."/>
            <person name="Drula E."/>
            <person name="Henrissat B."/>
            <person name="Morin E."/>
            <person name="Kohler A."/>
            <person name="Barry K."/>
            <person name="LaButti K."/>
            <person name="Morin E."/>
            <person name="Salamov A."/>
            <person name="Lipzen A."/>
            <person name="Mereny Z."/>
            <person name="Hegedus B."/>
            <person name="Baldrian P."/>
            <person name="Stursova M."/>
            <person name="Weitz H."/>
            <person name="Taylor A."/>
            <person name="Grigoriev I.V."/>
            <person name="Nagy L.G."/>
            <person name="Martin F."/>
            <person name="Kauserud H."/>
        </authorList>
    </citation>
    <scope>NUCLEOTIDE SEQUENCE</scope>
    <source>
        <strain evidence="10">CBHHK067</strain>
    </source>
</reference>
<dbReference type="SUPFAM" id="SSF48371">
    <property type="entry name" value="ARM repeat"/>
    <property type="match status" value="1"/>
</dbReference>
<dbReference type="Pfam" id="PF09127">
    <property type="entry name" value="Leuk-A4-hydro_C"/>
    <property type="match status" value="1"/>
</dbReference>
<keyword evidence="3" id="KW-0645">Protease</keyword>
<dbReference type="EMBL" id="JARKIE010000561">
    <property type="protein sequence ID" value="KAJ7628066.1"/>
    <property type="molecule type" value="Genomic_DNA"/>
</dbReference>
<feature type="domain" description="Peptidase M1 leukotriene A4 hydrolase/aminopeptidase C-terminal" evidence="9">
    <location>
        <begin position="177"/>
        <end position="268"/>
    </location>
</feature>
<dbReference type="GO" id="GO:0008270">
    <property type="term" value="F:zinc ion binding"/>
    <property type="evidence" value="ECO:0007669"/>
    <property type="project" value="InterPro"/>
</dbReference>
<dbReference type="GO" id="GO:0004301">
    <property type="term" value="F:epoxide hydrolase activity"/>
    <property type="evidence" value="ECO:0007669"/>
    <property type="project" value="TreeGrafter"/>
</dbReference>
<dbReference type="AlphaFoldDB" id="A0AAD7BQR7"/>
<evidence type="ECO:0000256" key="1">
    <source>
        <dbReference type="ARBA" id="ARBA00001947"/>
    </source>
</evidence>
<evidence type="ECO:0000256" key="2">
    <source>
        <dbReference type="ARBA" id="ARBA00010136"/>
    </source>
</evidence>
<gene>
    <name evidence="10" type="ORF">B0H17DRAFT_1340141</name>
</gene>
<evidence type="ECO:0000256" key="7">
    <source>
        <dbReference type="ARBA" id="ARBA00023049"/>
    </source>
</evidence>
<dbReference type="GO" id="GO:0006508">
    <property type="term" value="P:proteolysis"/>
    <property type="evidence" value="ECO:0007669"/>
    <property type="project" value="UniProtKB-KW"/>
</dbReference>
<evidence type="ECO:0000256" key="8">
    <source>
        <dbReference type="SAM" id="MobiDB-lite"/>
    </source>
</evidence>
<evidence type="ECO:0000313" key="11">
    <source>
        <dbReference type="Proteomes" id="UP001221757"/>
    </source>
</evidence>
<dbReference type="GO" id="GO:0005829">
    <property type="term" value="C:cytosol"/>
    <property type="evidence" value="ECO:0007669"/>
    <property type="project" value="TreeGrafter"/>
</dbReference>
<dbReference type="GO" id="GO:0004177">
    <property type="term" value="F:aminopeptidase activity"/>
    <property type="evidence" value="ECO:0007669"/>
    <property type="project" value="TreeGrafter"/>
</dbReference>
<dbReference type="InterPro" id="IPR015211">
    <property type="entry name" value="Peptidase_M1_C"/>
</dbReference>
<dbReference type="InterPro" id="IPR027268">
    <property type="entry name" value="Peptidase_M4/M1_CTD_sf"/>
</dbReference>
<dbReference type="PANTHER" id="PTHR45726">
    <property type="entry name" value="LEUKOTRIENE A-4 HYDROLASE"/>
    <property type="match status" value="1"/>
</dbReference>
<feature type="compositionally biased region" description="Gly residues" evidence="8">
    <location>
        <begin position="1"/>
        <end position="12"/>
    </location>
</feature>
<dbReference type="Gene3D" id="1.25.40.320">
    <property type="entry name" value="Peptidase M1, leukotriene A4 hydrolase/aminopeptidase C-terminal domain"/>
    <property type="match status" value="1"/>
</dbReference>
<evidence type="ECO:0000256" key="4">
    <source>
        <dbReference type="ARBA" id="ARBA00022723"/>
    </source>
</evidence>
<evidence type="ECO:0000256" key="5">
    <source>
        <dbReference type="ARBA" id="ARBA00022801"/>
    </source>
</evidence>
<sequence length="268" mass="28873">MPVGTPYGGGSGYSRAHGAPWSPQAARAQQPTHSPASPRARHAYMERLLLQVLHNSPAARGFSFIIGATALVDDLARYTDTPRYQRLVIDFASGEIPDDAYSRVPYEKGANLILHLGTPSLPVRGSFVDAGARRAGDVPPAWLYGDGLKLPVEMTYDATLAQAADTAEFTKADLDGFNANQIIVFLERLQALPALPRAHHAPRHAIRLHFYALALAPPTSDAAVHFAPEAARWVVGVDGTGVIKGRMKFCQPIFKAVCKIDSALALET</sequence>
<evidence type="ECO:0000256" key="6">
    <source>
        <dbReference type="ARBA" id="ARBA00022833"/>
    </source>
</evidence>
<comment type="caution">
    <text evidence="10">The sequence shown here is derived from an EMBL/GenBank/DDBJ whole genome shotgun (WGS) entry which is preliminary data.</text>
</comment>
<protein>
    <recommendedName>
        <fullName evidence="9">Peptidase M1 leukotriene A4 hydrolase/aminopeptidase C-terminal domain-containing protein</fullName>
    </recommendedName>
</protein>
<evidence type="ECO:0000256" key="3">
    <source>
        <dbReference type="ARBA" id="ARBA00022670"/>
    </source>
</evidence>
<comment type="similarity">
    <text evidence="2">Belongs to the peptidase M1 family.</text>
</comment>
<dbReference type="InterPro" id="IPR016024">
    <property type="entry name" value="ARM-type_fold"/>
</dbReference>
<keyword evidence="11" id="KW-1185">Reference proteome</keyword>
<dbReference type="InterPro" id="IPR034015">
    <property type="entry name" value="M1_LTA4H"/>
</dbReference>
<keyword evidence="4" id="KW-0479">Metal-binding</keyword>
<dbReference type="InterPro" id="IPR038502">
    <property type="entry name" value="M1_LTA-4_hydro/amino_C_sf"/>
</dbReference>
<evidence type="ECO:0000313" key="10">
    <source>
        <dbReference type="EMBL" id="KAJ7628066.1"/>
    </source>
</evidence>
<dbReference type="Gene3D" id="1.10.390.10">
    <property type="entry name" value="Neutral Protease Domain 2"/>
    <property type="match status" value="1"/>
</dbReference>
<proteinExistence type="inferred from homology"/>
<feature type="region of interest" description="Disordered" evidence="8">
    <location>
        <begin position="1"/>
        <end position="39"/>
    </location>
</feature>
<comment type="cofactor">
    <cofactor evidence="1">
        <name>Zn(2+)</name>
        <dbReference type="ChEBI" id="CHEBI:29105"/>
    </cofactor>
</comment>
<keyword evidence="5" id="KW-0378">Hydrolase</keyword>
<keyword evidence="7" id="KW-0482">Metalloprotease</keyword>
<dbReference type="GO" id="GO:0008237">
    <property type="term" value="F:metallopeptidase activity"/>
    <property type="evidence" value="ECO:0007669"/>
    <property type="project" value="UniProtKB-KW"/>
</dbReference>